<evidence type="ECO:0000256" key="9">
    <source>
        <dbReference type="ARBA" id="ARBA00047340"/>
    </source>
</evidence>
<keyword evidence="10" id="KW-1133">Transmembrane helix</keyword>
<dbReference type="AlphaFoldDB" id="A0A0L0SIF6"/>
<dbReference type="EC" id="2.4.2.21" evidence="3"/>
<dbReference type="SUPFAM" id="SSF52733">
    <property type="entry name" value="Nicotinate mononucleotide:5,6-dimethylbenzimidazole phosphoribosyltransferase (CobT)"/>
    <property type="match status" value="1"/>
</dbReference>
<organism evidence="11 12">
    <name type="scientific">Allomyces macrogynus (strain ATCC 38327)</name>
    <name type="common">Allomyces javanicus var. macrogynus</name>
    <dbReference type="NCBI Taxonomy" id="578462"/>
    <lineage>
        <taxon>Eukaryota</taxon>
        <taxon>Fungi</taxon>
        <taxon>Fungi incertae sedis</taxon>
        <taxon>Blastocladiomycota</taxon>
        <taxon>Blastocladiomycetes</taxon>
        <taxon>Blastocladiales</taxon>
        <taxon>Blastocladiaceae</taxon>
        <taxon>Allomyces</taxon>
    </lineage>
</organism>
<dbReference type="UniPathway" id="UPA00061">
    <property type="reaction ID" value="UER00516"/>
</dbReference>
<evidence type="ECO:0000256" key="1">
    <source>
        <dbReference type="ARBA" id="ARBA00005049"/>
    </source>
</evidence>
<dbReference type="STRING" id="578462.A0A0L0SIF6"/>
<proteinExistence type="inferred from homology"/>
<dbReference type="PANTHER" id="PTHR43463:SF1">
    <property type="entry name" value="NICOTINATE-NUCLEOTIDE--DIMETHYLBENZIMIDAZOLE PHOSPHORIBOSYLTRANSFERASE"/>
    <property type="match status" value="1"/>
</dbReference>
<dbReference type="OrthoDB" id="2157177at2759"/>
<reference evidence="11 12" key="1">
    <citation type="submission" date="2009-11" db="EMBL/GenBank/DDBJ databases">
        <title>Annotation of Allomyces macrogynus ATCC 38327.</title>
        <authorList>
            <consortium name="The Broad Institute Genome Sequencing Platform"/>
            <person name="Russ C."/>
            <person name="Cuomo C."/>
            <person name="Burger G."/>
            <person name="Gray M.W."/>
            <person name="Holland P.W.H."/>
            <person name="King N."/>
            <person name="Lang F.B.F."/>
            <person name="Roger A.J."/>
            <person name="Ruiz-Trillo I."/>
            <person name="Young S.K."/>
            <person name="Zeng Q."/>
            <person name="Gargeya S."/>
            <person name="Fitzgerald M."/>
            <person name="Haas B."/>
            <person name="Abouelleil A."/>
            <person name="Alvarado L."/>
            <person name="Arachchi H.M."/>
            <person name="Berlin A."/>
            <person name="Chapman S.B."/>
            <person name="Gearin G."/>
            <person name="Goldberg J."/>
            <person name="Griggs A."/>
            <person name="Gujja S."/>
            <person name="Hansen M."/>
            <person name="Heiman D."/>
            <person name="Howarth C."/>
            <person name="Larimer J."/>
            <person name="Lui A."/>
            <person name="MacDonald P.J.P."/>
            <person name="McCowen C."/>
            <person name="Montmayeur A."/>
            <person name="Murphy C."/>
            <person name="Neiman D."/>
            <person name="Pearson M."/>
            <person name="Priest M."/>
            <person name="Roberts A."/>
            <person name="Saif S."/>
            <person name="Shea T."/>
            <person name="Sisk P."/>
            <person name="Stolte C."/>
            <person name="Sykes S."/>
            <person name="Wortman J."/>
            <person name="Nusbaum C."/>
            <person name="Birren B."/>
        </authorList>
    </citation>
    <scope>NUCLEOTIDE SEQUENCE [LARGE SCALE GENOMIC DNA]</scope>
    <source>
        <strain evidence="11 12">ATCC 38327</strain>
    </source>
</reference>
<protein>
    <recommendedName>
        <fullName evidence="4">Nicotinate-nucleotide--dimethylbenzimidazole phosphoribosyltransferase</fullName>
        <ecNumber evidence="3">2.4.2.21</ecNumber>
    </recommendedName>
    <alternativeName>
        <fullName evidence="8">N(1)-alpha-phosphoribosyltransferase</fullName>
    </alternativeName>
</protein>
<keyword evidence="10" id="KW-0472">Membrane</keyword>
<dbReference type="PANTHER" id="PTHR43463">
    <property type="entry name" value="NICOTINATE-NUCLEOTIDE--DIMETHYLBENZIMIDAZOLE PHOSPHORIBOSYLTRANSFERASE"/>
    <property type="match status" value="1"/>
</dbReference>
<dbReference type="eggNOG" id="ENOG502S2KZ">
    <property type="taxonomic scope" value="Eukaryota"/>
</dbReference>
<name>A0A0L0SIF6_ALLM3</name>
<evidence type="ECO:0000256" key="7">
    <source>
        <dbReference type="ARBA" id="ARBA00022679"/>
    </source>
</evidence>
<comment type="similarity">
    <text evidence="2">Belongs to the CobT family.</text>
</comment>
<comment type="pathway">
    <text evidence="1">Nucleoside biosynthesis; alpha-ribazole biosynthesis; alpha-ribazole from 5,6-dimethylbenzimidazole: step 1/2.</text>
</comment>
<dbReference type="InterPro" id="IPR023195">
    <property type="entry name" value="Nict_dMeBzImd_PRibTrfase_N"/>
</dbReference>
<accession>A0A0L0SIF6</accession>
<dbReference type="VEuPathDB" id="FungiDB:AMAG_07519"/>
<dbReference type="Gene3D" id="3.40.50.10210">
    <property type="match status" value="1"/>
</dbReference>
<dbReference type="Proteomes" id="UP000054350">
    <property type="component" value="Unassembled WGS sequence"/>
</dbReference>
<reference evidence="12" key="2">
    <citation type="submission" date="2009-11" db="EMBL/GenBank/DDBJ databases">
        <title>The Genome Sequence of Allomyces macrogynus strain ATCC 38327.</title>
        <authorList>
            <consortium name="The Broad Institute Genome Sequencing Platform"/>
            <person name="Russ C."/>
            <person name="Cuomo C."/>
            <person name="Shea T."/>
            <person name="Young S.K."/>
            <person name="Zeng Q."/>
            <person name="Koehrsen M."/>
            <person name="Haas B."/>
            <person name="Borodovsky M."/>
            <person name="Guigo R."/>
            <person name="Alvarado L."/>
            <person name="Berlin A."/>
            <person name="Borenstein D."/>
            <person name="Chen Z."/>
            <person name="Engels R."/>
            <person name="Freedman E."/>
            <person name="Gellesch M."/>
            <person name="Goldberg J."/>
            <person name="Griggs A."/>
            <person name="Gujja S."/>
            <person name="Heiman D."/>
            <person name="Hepburn T."/>
            <person name="Howarth C."/>
            <person name="Jen D."/>
            <person name="Larson L."/>
            <person name="Lewis B."/>
            <person name="Mehta T."/>
            <person name="Park D."/>
            <person name="Pearson M."/>
            <person name="Roberts A."/>
            <person name="Saif S."/>
            <person name="Shenoy N."/>
            <person name="Sisk P."/>
            <person name="Stolte C."/>
            <person name="Sykes S."/>
            <person name="Walk T."/>
            <person name="White J."/>
            <person name="Yandava C."/>
            <person name="Burger G."/>
            <person name="Gray M.W."/>
            <person name="Holland P.W.H."/>
            <person name="King N."/>
            <person name="Lang F.B.F."/>
            <person name="Roger A.J."/>
            <person name="Ruiz-Trillo I."/>
            <person name="Lander E."/>
            <person name="Nusbaum C."/>
        </authorList>
    </citation>
    <scope>NUCLEOTIDE SEQUENCE [LARGE SCALE GENOMIC DNA]</scope>
    <source>
        <strain evidence="12">ATCC 38327</strain>
    </source>
</reference>
<keyword evidence="10" id="KW-0812">Transmembrane</keyword>
<evidence type="ECO:0000256" key="5">
    <source>
        <dbReference type="ARBA" id="ARBA00022573"/>
    </source>
</evidence>
<dbReference type="InterPro" id="IPR036087">
    <property type="entry name" value="Nict_dMeBzImd_PRibTrfase_sf"/>
</dbReference>
<dbReference type="CDD" id="cd02439">
    <property type="entry name" value="DMB-PRT_CobT"/>
    <property type="match status" value="1"/>
</dbReference>
<keyword evidence="5" id="KW-0169">Cobalamin biosynthesis</keyword>
<evidence type="ECO:0000313" key="11">
    <source>
        <dbReference type="EMBL" id="KNE62288.1"/>
    </source>
</evidence>
<evidence type="ECO:0000313" key="12">
    <source>
        <dbReference type="Proteomes" id="UP000054350"/>
    </source>
</evidence>
<keyword evidence="12" id="KW-1185">Reference proteome</keyword>
<dbReference type="EMBL" id="GG745340">
    <property type="protein sequence ID" value="KNE62288.1"/>
    <property type="molecule type" value="Genomic_DNA"/>
</dbReference>
<keyword evidence="6 11" id="KW-0328">Glycosyltransferase</keyword>
<evidence type="ECO:0000256" key="3">
    <source>
        <dbReference type="ARBA" id="ARBA00011991"/>
    </source>
</evidence>
<comment type="catalytic activity">
    <reaction evidence="9">
        <text>5,6-dimethylbenzimidazole + nicotinate beta-D-ribonucleotide = alpha-ribazole 5'-phosphate + nicotinate + H(+)</text>
        <dbReference type="Rhea" id="RHEA:11196"/>
        <dbReference type="ChEBI" id="CHEBI:15378"/>
        <dbReference type="ChEBI" id="CHEBI:15890"/>
        <dbReference type="ChEBI" id="CHEBI:32544"/>
        <dbReference type="ChEBI" id="CHEBI:57502"/>
        <dbReference type="ChEBI" id="CHEBI:57918"/>
        <dbReference type="EC" id="2.4.2.21"/>
    </reaction>
</comment>
<keyword evidence="7 11" id="KW-0808">Transferase</keyword>
<evidence type="ECO:0000256" key="4">
    <source>
        <dbReference type="ARBA" id="ARBA00015486"/>
    </source>
</evidence>
<evidence type="ECO:0000256" key="8">
    <source>
        <dbReference type="ARBA" id="ARBA00030686"/>
    </source>
</evidence>
<evidence type="ECO:0000256" key="10">
    <source>
        <dbReference type="SAM" id="Phobius"/>
    </source>
</evidence>
<sequence length="376" mass="39316">MATNNTAPAPVTRAAATEHLLYKTKPPGSLGALENWAEQLMVVQNTLRPKVDKARMLLFAADNGLAAGAEVSQYPRAVTREMLKNIASGGAAINCLCRAHGIELKVLDLGVDTDQQHQDVEHFRLLAHGSANPLEAPAMDGVTFSYAQSLGRKAFQAARNDGVQVLGLGELGIGNTAIASTLLGAATRRPATDVTGAGTGVTGPRYEAKCQAVTAVLAKWDTLIPTDSTARAGWSDVLRTIGDLEIVAMAAVIHEAAVYGGIVVVIDGFITMAALLYALLVWPDDVPAIVQVTLFSHLSAEAPAALMLETIVVAALERGAEKEVVAKWQEPIGRWGLRLGEGSGAALVIPLLRSAAAIAADMATFQGAGVSTEKTE</sequence>
<dbReference type="InterPro" id="IPR003200">
    <property type="entry name" value="Nict_dMeBzImd_PRibTrfase"/>
</dbReference>
<evidence type="ECO:0000256" key="2">
    <source>
        <dbReference type="ARBA" id="ARBA00007110"/>
    </source>
</evidence>
<dbReference type="GO" id="GO:0008939">
    <property type="term" value="F:nicotinate-nucleotide-dimethylbenzimidazole phosphoribosyltransferase activity"/>
    <property type="evidence" value="ECO:0007669"/>
    <property type="project" value="UniProtKB-EC"/>
</dbReference>
<gene>
    <name evidence="11" type="ORF">AMAG_07519</name>
</gene>
<evidence type="ECO:0000256" key="6">
    <source>
        <dbReference type="ARBA" id="ARBA00022676"/>
    </source>
</evidence>
<feature type="transmembrane region" description="Helical" evidence="10">
    <location>
        <begin position="256"/>
        <end position="280"/>
    </location>
</feature>
<dbReference type="Pfam" id="PF02277">
    <property type="entry name" value="DBI_PRT"/>
    <property type="match status" value="1"/>
</dbReference>
<dbReference type="Gene3D" id="1.10.1610.10">
    <property type="match status" value="1"/>
</dbReference>